<dbReference type="PANTHER" id="PTHR46093:SF18">
    <property type="entry name" value="FIBRONECTIN TYPE-III DOMAIN-CONTAINING PROTEIN"/>
    <property type="match status" value="1"/>
</dbReference>
<dbReference type="Proteomes" id="UP000193560">
    <property type="component" value="Unassembled WGS sequence"/>
</dbReference>
<feature type="transmembrane region" description="Helical" evidence="4">
    <location>
        <begin position="153"/>
        <end position="175"/>
    </location>
</feature>
<organism evidence="5 6">
    <name type="scientific">Absidia repens</name>
    <dbReference type="NCBI Taxonomy" id="90262"/>
    <lineage>
        <taxon>Eukaryota</taxon>
        <taxon>Fungi</taxon>
        <taxon>Fungi incertae sedis</taxon>
        <taxon>Mucoromycota</taxon>
        <taxon>Mucoromycotina</taxon>
        <taxon>Mucoromycetes</taxon>
        <taxon>Mucorales</taxon>
        <taxon>Cunninghamellaceae</taxon>
        <taxon>Absidia</taxon>
    </lineage>
</organism>
<keyword evidence="4" id="KW-0472">Membrane</keyword>
<keyword evidence="4" id="KW-1133">Transmembrane helix</keyword>
<proteinExistence type="predicted"/>
<comment type="caution">
    <text evidence="5">The sequence shown here is derived from an EMBL/GenBank/DDBJ whole genome shotgun (WGS) entry which is preliminary data.</text>
</comment>
<keyword evidence="6" id="KW-1185">Reference proteome</keyword>
<dbReference type="PANTHER" id="PTHR46093">
    <property type="entry name" value="ACYL-COA-BINDING DOMAIN-CONTAINING PROTEIN 5"/>
    <property type="match status" value="1"/>
</dbReference>
<dbReference type="OrthoDB" id="2290287at2759"/>
<evidence type="ECO:0000256" key="2">
    <source>
        <dbReference type="ARBA" id="ARBA00022737"/>
    </source>
</evidence>
<keyword evidence="1" id="KW-0880">Kelch repeat</keyword>
<feature type="compositionally biased region" description="Polar residues" evidence="3">
    <location>
        <begin position="209"/>
        <end position="220"/>
    </location>
</feature>
<sequence length="254" mass="27782">MLNVRWFDTITSTWGRDNATVSDPQQNIVPRAFHSATLLPGSTKILIYGGSAYIASQNTIPADYAYLYDYESKQYNLLDLGSNGAGRRSGHCAVLYKHYIFFMFGFNDKLQLQNDVNVLDVSNVTQPVWVMAGSSNNGTMPPSGSGLSAGATAGIAVAAVIVGLGIAFAGVFIWCRRRKHDRERDLNQLDPRATLNDFHAPIYSQNPVGTISSDLGSPSAQDDRTHSSTPYYLKEIIKPSSDEPDPCSKPFAHE</sequence>
<keyword evidence="2" id="KW-0677">Repeat</keyword>
<keyword evidence="4" id="KW-0812">Transmembrane</keyword>
<evidence type="ECO:0000313" key="5">
    <source>
        <dbReference type="EMBL" id="ORZ14802.1"/>
    </source>
</evidence>
<evidence type="ECO:0000313" key="6">
    <source>
        <dbReference type="Proteomes" id="UP000193560"/>
    </source>
</evidence>
<reference evidence="5 6" key="1">
    <citation type="submission" date="2016-07" db="EMBL/GenBank/DDBJ databases">
        <title>Pervasive Adenine N6-methylation of Active Genes in Fungi.</title>
        <authorList>
            <consortium name="DOE Joint Genome Institute"/>
            <person name="Mondo S.J."/>
            <person name="Dannebaum R.O."/>
            <person name="Kuo R.C."/>
            <person name="Labutti K."/>
            <person name="Haridas S."/>
            <person name="Kuo A."/>
            <person name="Salamov A."/>
            <person name="Ahrendt S.R."/>
            <person name="Lipzen A."/>
            <person name="Sullivan W."/>
            <person name="Andreopoulos W.B."/>
            <person name="Clum A."/>
            <person name="Lindquist E."/>
            <person name="Daum C."/>
            <person name="Ramamoorthy G.K."/>
            <person name="Gryganskyi A."/>
            <person name="Culley D."/>
            <person name="Magnuson J.K."/>
            <person name="James T.Y."/>
            <person name="O'Malley M.A."/>
            <person name="Stajich J.E."/>
            <person name="Spatafora J.W."/>
            <person name="Visel A."/>
            <person name="Grigoriev I.V."/>
        </authorList>
    </citation>
    <scope>NUCLEOTIDE SEQUENCE [LARGE SCALE GENOMIC DNA]</scope>
    <source>
        <strain evidence="5 6">NRRL 1336</strain>
    </source>
</reference>
<evidence type="ECO:0000256" key="1">
    <source>
        <dbReference type="ARBA" id="ARBA00022441"/>
    </source>
</evidence>
<accession>A0A1X2IE80</accession>
<evidence type="ECO:0000256" key="3">
    <source>
        <dbReference type="SAM" id="MobiDB-lite"/>
    </source>
</evidence>
<protein>
    <submittedName>
        <fullName evidence="5">Uncharacterized protein</fullName>
    </submittedName>
</protein>
<dbReference type="STRING" id="90262.A0A1X2IE80"/>
<dbReference type="EMBL" id="MCGE01000014">
    <property type="protein sequence ID" value="ORZ14802.1"/>
    <property type="molecule type" value="Genomic_DNA"/>
</dbReference>
<gene>
    <name evidence="5" type="ORF">BCR42DRAFT_58491</name>
</gene>
<dbReference type="SUPFAM" id="SSF117281">
    <property type="entry name" value="Kelch motif"/>
    <property type="match status" value="1"/>
</dbReference>
<dbReference type="Gene3D" id="2.120.10.80">
    <property type="entry name" value="Kelch-type beta propeller"/>
    <property type="match status" value="1"/>
</dbReference>
<evidence type="ECO:0000256" key="4">
    <source>
        <dbReference type="SAM" id="Phobius"/>
    </source>
</evidence>
<name>A0A1X2IE80_9FUNG</name>
<feature type="region of interest" description="Disordered" evidence="3">
    <location>
        <begin position="209"/>
        <end position="254"/>
    </location>
</feature>
<dbReference type="InterPro" id="IPR015915">
    <property type="entry name" value="Kelch-typ_b-propeller"/>
</dbReference>
<dbReference type="AlphaFoldDB" id="A0A1X2IE80"/>